<dbReference type="AlphaFoldDB" id="A0A1A9WYJ0"/>
<organism evidence="2 3">
    <name type="scientific">Glossina brevipalpis</name>
    <dbReference type="NCBI Taxonomy" id="37001"/>
    <lineage>
        <taxon>Eukaryota</taxon>
        <taxon>Metazoa</taxon>
        <taxon>Ecdysozoa</taxon>
        <taxon>Arthropoda</taxon>
        <taxon>Hexapoda</taxon>
        <taxon>Insecta</taxon>
        <taxon>Pterygota</taxon>
        <taxon>Neoptera</taxon>
        <taxon>Endopterygota</taxon>
        <taxon>Diptera</taxon>
        <taxon>Brachycera</taxon>
        <taxon>Muscomorpha</taxon>
        <taxon>Hippoboscoidea</taxon>
        <taxon>Glossinidae</taxon>
        <taxon>Glossina</taxon>
    </lineage>
</organism>
<keyword evidence="1" id="KW-1133">Transmembrane helix</keyword>
<dbReference type="EnsemblMetazoa" id="GBRI037347-RA">
    <property type="protein sequence ID" value="GBRI037347-PA"/>
    <property type="gene ID" value="GBRI037347"/>
</dbReference>
<keyword evidence="1" id="KW-0812">Transmembrane</keyword>
<dbReference type="VEuPathDB" id="VectorBase:GBRI037347"/>
<evidence type="ECO:0000313" key="2">
    <source>
        <dbReference type="EnsemblMetazoa" id="GBRI037347-PA"/>
    </source>
</evidence>
<protein>
    <submittedName>
        <fullName evidence="2">Uncharacterized protein</fullName>
    </submittedName>
</protein>
<evidence type="ECO:0000313" key="3">
    <source>
        <dbReference type="Proteomes" id="UP000091820"/>
    </source>
</evidence>
<accession>A0A1A9WYJ0</accession>
<sequence>MIAVLTSQLLRLSKTPMLIAGTAEISVISTTSVLVTMISVILITKKQCCYCTVFLILVVRLHLEHLKITNNSTENTHSLYSVFCRCNHACCYCTVFLILVVRLHLEHLKITNNSTENTHSPDEIGLATPTGITRPGQLGIIEFLYSTCDVFFSISGFCTYCSGQFPFQSNIWENYNFFQQNLTFSPVVQVVALLHLALATGPTSSACSAGGGAEARGGFLRLVNVLNLPDNCDFFKLFISVAEEFECKRPSLSVSNIKVRPRLGAMWVCETDEPSSLLVSSAGLRSLGKSRRHGKDERQLRKNAINELPSPKLSSARFPTFDVLISKFH</sequence>
<name>A0A1A9WYJ0_9MUSC</name>
<keyword evidence="3" id="KW-1185">Reference proteome</keyword>
<evidence type="ECO:0000256" key="1">
    <source>
        <dbReference type="SAM" id="Phobius"/>
    </source>
</evidence>
<feature type="transmembrane region" description="Helical" evidence="1">
    <location>
        <begin position="18"/>
        <end position="43"/>
    </location>
</feature>
<reference evidence="3" key="1">
    <citation type="submission" date="2014-03" db="EMBL/GenBank/DDBJ databases">
        <authorList>
            <person name="Aksoy S."/>
            <person name="Warren W."/>
            <person name="Wilson R.K."/>
        </authorList>
    </citation>
    <scope>NUCLEOTIDE SEQUENCE [LARGE SCALE GENOMIC DNA]</scope>
    <source>
        <strain evidence="3">IAEA</strain>
    </source>
</reference>
<dbReference type="Proteomes" id="UP000091820">
    <property type="component" value="Unassembled WGS sequence"/>
</dbReference>
<proteinExistence type="predicted"/>
<keyword evidence="1" id="KW-0472">Membrane</keyword>
<reference evidence="2" key="2">
    <citation type="submission" date="2020-05" db="UniProtKB">
        <authorList>
            <consortium name="EnsemblMetazoa"/>
        </authorList>
    </citation>
    <scope>IDENTIFICATION</scope>
    <source>
        <strain evidence="2">IAEA</strain>
    </source>
</reference>